<feature type="transmembrane region" description="Helical" evidence="10">
    <location>
        <begin position="353"/>
        <end position="383"/>
    </location>
</feature>
<dbReference type="GO" id="GO:0051117">
    <property type="term" value="F:ATPase binding"/>
    <property type="evidence" value="ECO:0007669"/>
    <property type="project" value="TreeGrafter"/>
</dbReference>
<keyword evidence="3 10" id="KW-0813">Transport</keyword>
<evidence type="ECO:0000256" key="2">
    <source>
        <dbReference type="ARBA" id="ARBA00009904"/>
    </source>
</evidence>
<protein>
    <recommendedName>
        <fullName evidence="9 10">A-type ATP synthase subunit I</fullName>
    </recommendedName>
</protein>
<dbReference type="InterPro" id="IPR002490">
    <property type="entry name" value="V-ATPase_116kDa_su"/>
</dbReference>
<dbReference type="GO" id="GO:0007035">
    <property type="term" value="P:vacuolar acidification"/>
    <property type="evidence" value="ECO:0007669"/>
    <property type="project" value="TreeGrafter"/>
</dbReference>
<dbReference type="Pfam" id="PF01496">
    <property type="entry name" value="V_ATPase_I"/>
    <property type="match status" value="2"/>
</dbReference>
<dbReference type="RefSeq" id="WP_012608659.1">
    <property type="nucleotide sequence ID" value="NC_011766.1"/>
</dbReference>
<dbReference type="PANTHER" id="PTHR11629:SF63">
    <property type="entry name" value="V-TYPE PROTON ATPASE SUBUNIT A"/>
    <property type="match status" value="1"/>
</dbReference>
<dbReference type="Proteomes" id="UP000006903">
    <property type="component" value="Chromosome"/>
</dbReference>
<proteinExistence type="inferred from homology"/>
<dbReference type="eggNOG" id="arCOG04138">
    <property type="taxonomic scope" value="Archaea"/>
</dbReference>
<dbReference type="GO" id="GO:0046961">
    <property type="term" value="F:proton-transporting ATPase activity, rotational mechanism"/>
    <property type="evidence" value="ECO:0007669"/>
    <property type="project" value="InterPro"/>
</dbReference>
<evidence type="ECO:0000256" key="10">
    <source>
        <dbReference type="RuleBase" id="RU361189"/>
    </source>
</evidence>
<evidence type="ECO:0000256" key="8">
    <source>
        <dbReference type="ARBA" id="ARBA00059506"/>
    </source>
</evidence>
<dbReference type="GO" id="GO:0016471">
    <property type="term" value="C:vacuolar proton-transporting V-type ATPase complex"/>
    <property type="evidence" value="ECO:0007669"/>
    <property type="project" value="TreeGrafter"/>
</dbReference>
<dbReference type="EMBL" id="CP001140">
    <property type="protein sequence ID" value="ACL11318.1"/>
    <property type="molecule type" value="Genomic_DNA"/>
</dbReference>
<comment type="similarity">
    <text evidence="2 10">Belongs to the V-ATPase 116 kDa subunit family.</text>
</comment>
<evidence type="ECO:0000256" key="6">
    <source>
        <dbReference type="ARBA" id="ARBA00023065"/>
    </source>
</evidence>
<evidence type="ECO:0000256" key="3">
    <source>
        <dbReference type="ARBA" id="ARBA00022448"/>
    </source>
</evidence>
<feature type="transmembrane region" description="Helical" evidence="10">
    <location>
        <begin position="403"/>
        <end position="424"/>
    </location>
</feature>
<feature type="transmembrane region" description="Helical" evidence="10">
    <location>
        <begin position="513"/>
        <end position="532"/>
    </location>
</feature>
<keyword evidence="7 10" id="KW-0472">Membrane</keyword>
<feature type="coiled-coil region" evidence="11">
    <location>
        <begin position="46"/>
        <end position="113"/>
    </location>
</feature>
<evidence type="ECO:0000256" key="9">
    <source>
        <dbReference type="ARBA" id="ARBA00068671"/>
    </source>
</evidence>
<keyword evidence="6 10" id="KW-0406">Ion transport</keyword>
<keyword evidence="5 10" id="KW-1133">Transmembrane helix</keyword>
<dbReference type="AlphaFoldDB" id="B8D5D7"/>
<comment type="subcellular location">
    <subcellularLocation>
        <location evidence="1">Membrane</location>
        <topology evidence="1">Multi-pass membrane protein</topology>
    </subcellularLocation>
</comment>
<keyword evidence="11" id="KW-0175">Coiled coil</keyword>
<sequence>MGLLLSKPSEMVKINAAFLQADKEKALRLLQEAGVIDIEPVEAEKIVREYERLQSLRERINSLIQKAKGLAINVSITGLELSSIEISRIEKDVASLQDEVALLEGKLKHVRETLDSLKMLQTAINPLPDTMETTEIYYEGRHLSSILLTGKRETINELVEKPGLIKAAHSFKIDEEQVSIIVYVSSQDLNQLLSLASSMGIWYPGRQLLEFIQPHKSIGLLKEYLGKKITELSEEDESLEGKIVEKIKSHGEILGKYLLIVENYIEYYKVSGITTDLKHLSAVTGWLPRDAVRILEDLIRKINIPILIEYRDPVRGVDNPPTKFNNKGVIRYFQLVTRLYGVPSYWEHDPTPLIMYSFAFFFGIMNADAGYALAGFISILLIMDKLVENPYSNAYKEFKGLLIVSNIISLVLGLLSGSFFGDLLSSILNINIPAILTVFSQPVEFIKLALLIGLIHINIAHVLATMKFIREKRRGDLLNEVGLFISELFGIPYVLKVFFRYEVPFLTLIPEKILLYLALLGVVIVIVGNYLSMRGLGFLMWVFQLTGILGDVMSYVRLAGVSLASFYMASSFNIMVKLVINGLPTIIPGVAGAMVAYIVSAPLLLLIHLLVMVLSQMGAFVHSLRLCMLEFLMKFYDGSGREYNPFSIVAFKRIVVS</sequence>
<feature type="transmembrane region" description="Helical" evidence="10">
    <location>
        <begin position="445"/>
        <end position="469"/>
    </location>
</feature>
<evidence type="ECO:0000256" key="7">
    <source>
        <dbReference type="ARBA" id="ARBA00023136"/>
    </source>
</evidence>
<accession>B8D5D7</accession>
<dbReference type="PANTHER" id="PTHR11629">
    <property type="entry name" value="VACUOLAR PROTON ATPASES"/>
    <property type="match status" value="1"/>
</dbReference>
<comment type="function">
    <text evidence="8">Component of the A-type ATP synthase that produces ATP from ADP in the presence of a proton gradient across the membrane.</text>
</comment>
<reference evidence="12 13" key="1">
    <citation type="journal article" date="2009" name="J. Bacteriol.">
        <title>Complete genome sequence of the anaerobic, protein-degrading hyperthermophilic crenarchaeon Desulfurococcus kamchatkensis.</title>
        <authorList>
            <person name="Ravin N.V."/>
            <person name="Mardanov A.V."/>
            <person name="Beletsky A.V."/>
            <person name="Kublanov I.V."/>
            <person name="Kolganova T.V."/>
            <person name="Lebedinsky A.V."/>
            <person name="Chernyh N.A."/>
            <person name="Bonch-Osmolovskaya E.A."/>
            <person name="Skryabin K.G."/>
        </authorList>
    </citation>
    <scope>NUCLEOTIDE SEQUENCE [LARGE SCALE GENOMIC DNA]</scope>
    <source>
        <strain evidence="13">DSM 18924 / JCM 16383 / VKM B-2413 / 1221n</strain>
    </source>
</reference>
<dbReference type="GeneID" id="7171112"/>
<gene>
    <name evidence="12" type="ordered locus">DKAM_0992</name>
</gene>
<dbReference type="GO" id="GO:0033179">
    <property type="term" value="C:proton-transporting V-type ATPase, V0 domain"/>
    <property type="evidence" value="ECO:0007669"/>
    <property type="project" value="InterPro"/>
</dbReference>
<evidence type="ECO:0000256" key="4">
    <source>
        <dbReference type="ARBA" id="ARBA00022692"/>
    </source>
</evidence>
<evidence type="ECO:0000256" key="1">
    <source>
        <dbReference type="ARBA" id="ARBA00004141"/>
    </source>
</evidence>
<dbReference type="HOGENOM" id="CLU_025558_1_0_2"/>
<keyword evidence="4 10" id="KW-0812">Transmembrane</keyword>
<evidence type="ECO:0000313" key="13">
    <source>
        <dbReference type="Proteomes" id="UP000006903"/>
    </source>
</evidence>
<dbReference type="KEGG" id="dka:DKAM_0992"/>
<organism evidence="12 13">
    <name type="scientific">Desulfurococcus amylolyticus (strain DSM 18924 / JCM 16383 / VKM B-2413 / 1221n)</name>
    <name type="common">Desulfurococcus kamchatkensis</name>
    <dbReference type="NCBI Taxonomy" id="490899"/>
    <lineage>
        <taxon>Archaea</taxon>
        <taxon>Thermoproteota</taxon>
        <taxon>Thermoprotei</taxon>
        <taxon>Desulfurococcales</taxon>
        <taxon>Desulfurococcaceae</taxon>
        <taxon>Desulfurococcus</taxon>
    </lineage>
</organism>
<evidence type="ECO:0000313" key="12">
    <source>
        <dbReference type="EMBL" id="ACL11318.1"/>
    </source>
</evidence>
<dbReference type="STRING" id="490899.DKAM_0992"/>
<name>B8D5D7_DESA1</name>
<feature type="transmembrane region" description="Helical" evidence="10">
    <location>
        <begin position="481"/>
        <end position="501"/>
    </location>
</feature>
<evidence type="ECO:0000256" key="11">
    <source>
        <dbReference type="SAM" id="Coils"/>
    </source>
</evidence>
<evidence type="ECO:0000256" key="5">
    <source>
        <dbReference type="ARBA" id="ARBA00022989"/>
    </source>
</evidence>